<protein>
    <submittedName>
        <fullName evidence="8">Transporter</fullName>
    </submittedName>
</protein>
<feature type="transmembrane region" description="Helical" evidence="7">
    <location>
        <begin position="53"/>
        <end position="75"/>
    </location>
</feature>
<keyword evidence="3 7" id="KW-0812">Transmembrane</keyword>
<feature type="transmembrane region" description="Helical" evidence="7">
    <location>
        <begin position="238"/>
        <end position="258"/>
    </location>
</feature>
<accession>A0A918Y496</accession>
<organism evidence="8 9">
    <name type="scientific">Streptomyces naganishii JCM 4654</name>
    <dbReference type="NCBI Taxonomy" id="1306179"/>
    <lineage>
        <taxon>Bacteria</taxon>
        <taxon>Bacillati</taxon>
        <taxon>Actinomycetota</taxon>
        <taxon>Actinomycetes</taxon>
        <taxon>Kitasatosporales</taxon>
        <taxon>Streptomycetaceae</taxon>
        <taxon>Streptomyces</taxon>
    </lineage>
</organism>
<evidence type="ECO:0000256" key="7">
    <source>
        <dbReference type="SAM" id="Phobius"/>
    </source>
</evidence>
<reference evidence="8" key="1">
    <citation type="journal article" date="2014" name="Int. J. Syst. Evol. Microbiol.">
        <title>Complete genome sequence of Corynebacterium casei LMG S-19264T (=DSM 44701T), isolated from a smear-ripened cheese.</title>
        <authorList>
            <consortium name="US DOE Joint Genome Institute (JGI-PGF)"/>
            <person name="Walter F."/>
            <person name="Albersmeier A."/>
            <person name="Kalinowski J."/>
            <person name="Ruckert C."/>
        </authorList>
    </citation>
    <scope>NUCLEOTIDE SEQUENCE</scope>
    <source>
        <strain evidence="8">JCM 4654</strain>
    </source>
</reference>
<evidence type="ECO:0000256" key="5">
    <source>
        <dbReference type="ARBA" id="ARBA00023136"/>
    </source>
</evidence>
<sequence>MFRTSRGPNPEDGGASQPTAALGLPAASALVIGSIIGTGVFALPSALAPYGPIAIIAFVVVTLGALALALTFGALSKRVRASGGPYVYAREAFGEFAGFLNAWSYWITAWAGNAAIAVAWVGYVEVFVNTGHRTAWSVVIALVGLWLPAAVNLTGARNTGAFQVVTTVLKFVPLVFMATVGLLFIDSGNFGAFNASGQSATGAISAAGAIALFSYLGLEAASVVAGRVRDPERNVPRATVYGTLVCAVIYILGTLAVFGTVSHADLGSSTAPFTDAANNILGGSWAGDAVAVAAIVSGIGALNGWTMLCAEMPYAAARDGLFPRSFARLRGERDVPVFGILASTVLASLITVFSYTSFEDVFTKIVLLSVLTAVIPYLFSAAAQLYWLVRDRGRLSRRALVRDVTVAGLAMAFSYWSIQGSGYQTVYYGLFVLLLGLPVYVWLKRDATASPTGTAAMAGTAVSPTGTPAVAGTAPVAGTAAPAAGPATGTRDAAATGGERAPETTAPTGKRRLPGSRTGRRGGPRETGSRGTGLRHHD</sequence>
<dbReference type="Proteomes" id="UP000608955">
    <property type="component" value="Unassembled WGS sequence"/>
</dbReference>
<feature type="compositionally biased region" description="Low complexity" evidence="6">
    <location>
        <begin position="480"/>
        <end position="498"/>
    </location>
</feature>
<dbReference type="EMBL" id="BMVF01000006">
    <property type="protein sequence ID" value="GHD89232.1"/>
    <property type="molecule type" value="Genomic_DNA"/>
</dbReference>
<reference evidence="8" key="2">
    <citation type="submission" date="2020-09" db="EMBL/GenBank/DDBJ databases">
        <authorList>
            <person name="Sun Q."/>
            <person name="Ohkuma M."/>
        </authorList>
    </citation>
    <scope>NUCLEOTIDE SEQUENCE</scope>
    <source>
        <strain evidence="8">JCM 4654</strain>
    </source>
</reference>
<dbReference type="AlphaFoldDB" id="A0A918Y496"/>
<keyword evidence="4 7" id="KW-1133">Transmembrane helix</keyword>
<evidence type="ECO:0000256" key="4">
    <source>
        <dbReference type="ARBA" id="ARBA00022989"/>
    </source>
</evidence>
<dbReference type="PANTHER" id="PTHR42770:SF18">
    <property type="entry name" value="ARGININE_AGMATINE ANTIPORTER"/>
    <property type="match status" value="1"/>
</dbReference>
<feature type="transmembrane region" description="Helical" evidence="7">
    <location>
        <begin position="400"/>
        <end position="419"/>
    </location>
</feature>
<keyword evidence="2" id="KW-1003">Cell membrane</keyword>
<feature type="transmembrane region" description="Helical" evidence="7">
    <location>
        <begin position="361"/>
        <end position="388"/>
    </location>
</feature>
<feature type="transmembrane region" description="Helical" evidence="7">
    <location>
        <begin position="96"/>
        <end position="123"/>
    </location>
</feature>
<dbReference type="PANTHER" id="PTHR42770">
    <property type="entry name" value="AMINO ACID TRANSPORTER-RELATED"/>
    <property type="match status" value="1"/>
</dbReference>
<feature type="transmembrane region" description="Helical" evidence="7">
    <location>
        <begin position="205"/>
        <end position="226"/>
    </location>
</feature>
<keyword evidence="9" id="KW-1185">Reference proteome</keyword>
<feature type="transmembrane region" description="Helical" evidence="7">
    <location>
        <begin position="425"/>
        <end position="443"/>
    </location>
</feature>
<feature type="transmembrane region" description="Helical" evidence="7">
    <location>
        <begin position="335"/>
        <end position="355"/>
    </location>
</feature>
<feature type="transmembrane region" description="Helical" evidence="7">
    <location>
        <begin position="135"/>
        <end position="155"/>
    </location>
</feature>
<evidence type="ECO:0000313" key="8">
    <source>
        <dbReference type="EMBL" id="GHD89232.1"/>
    </source>
</evidence>
<feature type="compositionally biased region" description="Basic residues" evidence="6">
    <location>
        <begin position="509"/>
        <end position="522"/>
    </location>
</feature>
<feature type="transmembrane region" description="Helical" evidence="7">
    <location>
        <begin position="289"/>
        <end position="314"/>
    </location>
</feature>
<keyword evidence="5 7" id="KW-0472">Membrane</keyword>
<comment type="caution">
    <text evidence="8">The sequence shown here is derived from an EMBL/GenBank/DDBJ whole genome shotgun (WGS) entry which is preliminary data.</text>
</comment>
<evidence type="ECO:0000313" key="9">
    <source>
        <dbReference type="Proteomes" id="UP000608955"/>
    </source>
</evidence>
<dbReference type="Pfam" id="PF13520">
    <property type="entry name" value="AA_permease_2"/>
    <property type="match status" value="1"/>
</dbReference>
<dbReference type="Gene3D" id="1.20.1740.10">
    <property type="entry name" value="Amino acid/polyamine transporter I"/>
    <property type="match status" value="1"/>
</dbReference>
<gene>
    <name evidence="8" type="ORF">GCM10010508_28850</name>
</gene>
<feature type="transmembrane region" description="Helical" evidence="7">
    <location>
        <begin position="167"/>
        <end position="185"/>
    </location>
</feature>
<proteinExistence type="predicted"/>
<evidence type="ECO:0000256" key="3">
    <source>
        <dbReference type="ARBA" id="ARBA00022692"/>
    </source>
</evidence>
<evidence type="ECO:0000256" key="6">
    <source>
        <dbReference type="SAM" id="MobiDB-lite"/>
    </source>
</evidence>
<comment type="subcellular location">
    <subcellularLocation>
        <location evidence="1">Cell membrane</location>
        <topology evidence="1">Multi-pass membrane protein</topology>
    </subcellularLocation>
</comment>
<evidence type="ECO:0000256" key="2">
    <source>
        <dbReference type="ARBA" id="ARBA00022475"/>
    </source>
</evidence>
<feature type="region of interest" description="Disordered" evidence="6">
    <location>
        <begin position="480"/>
        <end position="538"/>
    </location>
</feature>
<name>A0A918Y496_9ACTN</name>
<dbReference type="InterPro" id="IPR050367">
    <property type="entry name" value="APC_superfamily"/>
</dbReference>
<dbReference type="InterPro" id="IPR002293">
    <property type="entry name" value="AA/rel_permease1"/>
</dbReference>
<dbReference type="GO" id="GO:0005886">
    <property type="term" value="C:plasma membrane"/>
    <property type="evidence" value="ECO:0007669"/>
    <property type="project" value="UniProtKB-SubCell"/>
</dbReference>
<feature type="transmembrane region" description="Helical" evidence="7">
    <location>
        <begin position="21"/>
        <end position="47"/>
    </location>
</feature>
<evidence type="ECO:0000256" key="1">
    <source>
        <dbReference type="ARBA" id="ARBA00004651"/>
    </source>
</evidence>
<dbReference type="GO" id="GO:0022857">
    <property type="term" value="F:transmembrane transporter activity"/>
    <property type="evidence" value="ECO:0007669"/>
    <property type="project" value="InterPro"/>
</dbReference>